<sequence length="228" mass="25304">MLDLSFNAFHGTIPPSLGALQSLLSLELSSNRLEARKPSDWSFITALTNCTSLQLLGLGDNLLEGMMPKSLVNLSTSLYFLELADNQISGIIPTEIEKLINLTFLDMSVNDLRGTIPIEISHLWQLQYLDLSNNMLLGEIPPTLGNLTRMDQLYLGSNEFEGDIPPTLSNINLHSADNDIAYREECVRDCMVLAFDCGLSCSSESPYERSDMTKVLKELSAARERLLS</sequence>
<proteinExistence type="predicted"/>
<comment type="subcellular location">
    <subcellularLocation>
        <location evidence="1">Membrane</location>
        <topology evidence="1">Single-pass membrane protein</topology>
    </subcellularLocation>
</comment>
<keyword evidence="5" id="KW-0677">Repeat</keyword>
<evidence type="ECO:0000313" key="10">
    <source>
        <dbReference type="EMBL" id="OAY76114.1"/>
    </source>
</evidence>
<dbReference type="Proteomes" id="UP000092600">
    <property type="component" value="Unassembled WGS sequence"/>
</dbReference>
<dbReference type="GO" id="GO:0006952">
    <property type="term" value="P:defense response"/>
    <property type="evidence" value="ECO:0007669"/>
    <property type="project" value="UniProtKB-ARBA"/>
</dbReference>
<name>A0A199VG80_ANACO</name>
<dbReference type="PANTHER" id="PTHR48053:SF164">
    <property type="entry name" value="LEUCINE-RICH REPEAT-CONTAINING N-TERMINAL PLANT-TYPE DOMAIN-CONTAINING PROTEIN"/>
    <property type="match status" value="1"/>
</dbReference>
<dbReference type="Pfam" id="PF00560">
    <property type="entry name" value="LRR_1"/>
    <property type="match status" value="4"/>
</dbReference>
<protein>
    <submittedName>
        <fullName evidence="10">LRR receptor-like serine/threonine-protein kinase EFR</fullName>
    </submittedName>
</protein>
<keyword evidence="10" id="KW-0808">Transferase</keyword>
<keyword evidence="6" id="KW-1133">Transmembrane helix</keyword>
<dbReference type="InterPro" id="IPR051716">
    <property type="entry name" value="Plant_RL_S/T_kinase"/>
</dbReference>
<keyword evidence="8 10" id="KW-0675">Receptor</keyword>
<keyword evidence="3" id="KW-0812">Transmembrane</keyword>
<organism evidence="10 11">
    <name type="scientific">Ananas comosus</name>
    <name type="common">Pineapple</name>
    <name type="synonym">Ananas ananas</name>
    <dbReference type="NCBI Taxonomy" id="4615"/>
    <lineage>
        <taxon>Eukaryota</taxon>
        <taxon>Viridiplantae</taxon>
        <taxon>Streptophyta</taxon>
        <taxon>Embryophyta</taxon>
        <taxon>Tracheophyta</taxon>
        <taxon>Spermatophyta</taxon>
        <taxon>Magnoliopsida</taxon>
        <taxon>Liliopsida</taxon>
        <taxon>Poales</taxon>
        <taxon>Bromeliaceae</taxon>
        <taxon>Bromelioideae</taxon>
        <taxon>Ananas</taxon>
    </lineage>
</organism>
<dbReference type="EMBL" id="LSRQ01001910">
    <property type="protein sequence ID" value="OAY76114.1"/>
    <property type="molecule type" value="Genomic_DNA"/>
</dbReference>
<dbReference type="GO" id="GO:0051707">
    <property type="term" value="P:response to other organism"/>
    <property type="evidence" value="ECO:0007669"/>
    <property type="project" value="UniProtKB-ARBA"/>
</dbReference>
<dbReference type="AlphaFoldDB" id="A0A199VG80"/>
<comment type="caution">
    <text evidence="10">The sequence shown here is derived from an EMBL/GenBank/DDBJ whole genome shotgun (WGS) entry which is preliminary data.</text>
</comment>
<reference evidence="10 11" key="1">
    <citation type="journal article" date="2016" name="DNA Res.">
        <title>The draft genome of MD-2 pineapple using hybrid error correction of long reads.</title>
        <authorList>
            <person name="Redwan R.M."/>
            <person name="Saidin A."/>
            <person name="Kumar S.V."/>
        </authorList>
    </citation>
    <scope>NUCLEOTIDE SEQUENCE [LARGE SCALE GENOMIC DNA]</scope>
    <source>
        <strain evidence="11">cv. MD2</strain>
        <tissue evidence="10">Leaf</tissue>
    </source>
</reference>
<keyword evidence="2" id="KW-0433">Leucine-rich repeat</keyword>
<dbReference type="PANTHER" id="PTHR48053">
    <property type="entry name" value="LEUCINE RICH REPEAT FAMILY PROTEIN, EXPRESSED"/>
    <property type="match status" value="1"/>
</dbReference>
<keyword evidence="9" id="KW-0325">Glycoprotein</keyword>
<dbReference type="GO" id="GO:0004674">
    <property type="term" value="F:protein serine/threonine kinase activity"/>
    <property type="evidence" value="ECO:0007669"/>
    <property type="project" value="UniProtKB-EC"/>
</dbReference>
<dbReference type="FunFam" id="3.80.10.10:FF:000453">
    <property type="entry name" value="Leucine-rich receptor-like protein kinase family protein"/>
    <property type="match status" value="1"/>
</dbReference>
<evidence type="ECO:0000256" key="1">
    <source>
        <dbReference type="ARBA" id="ARBA00004167"/>
    </source>
</evidence>
<accession>A0A199VG80</accession>
<keyword evidence="7" id="KW-0472">Membrane</keyword>
<evidence type="ECO:0000256" key="5">
    <source>
        <dbReference type="ARBA" id="ARBA00022737"/>
    </source>
</evidence>
<dbReference type="PRINTS" id="PR00019">
    <property type="entry name" value="LEURICHRPT"/>
</dbReference>
<dbReference type="InterPro" id="IPR032675">
    <property type="entry name" value="LRR_dom_sf"/>
</dbReference>
<evidence type="ECO:0000256" key="9">
    <source>
        <dbReference type="ARBA" id="ARBA00023180"/>
    </source>
</evidence>
<evidence type="ECO:0000313" key="11">
    <source>
        <dbReference type="Proteomes" id="UP000092600"/>
    </source>
</evidence>
<evidence type="ECO:0000256" key="6">
    <source>
        <dbReference type="ARBA" id="ARBA00022989"/>
    </source>
</evidence>
<evidence type="ECO:0000256" key="2">
    <source>
        <dbReference type="ARBA" id="ARBA00022614"/>
    </source>
</evidence>
<dbReference type="Gene3D" id="3.80.10.10">
    <property type="entry name" value="Ribonuclease Inhibitor"/>
    <property type="match status" value="2"/>
</dbReference>
<keyword evidence="10" id="KW-0418">Kinase</keyword>
<dbReference type="GO" id="GO:0016020">
    <property type="term" value="C:membrane"/>
    <property type="evidence" value="ECO:0007669"/>
    <property type="project" value="UniProtKB-SubCell"/>
</dbReference>
<dbReference type="SUPFAM" id="SSF52058">
    <property type="entry name" value="L domain-like"/>
    <property type="match status" value="1"/>
</dbReference>
<evidence type="ECO:0000256" key="8">
    <source>
        <dbReference type="ARBA" id="ARBA00023170"/>
    </source>
</evidence>
<evidence type="ECO:0000256" key="7">
    <source>
        <dbReference type="ARBA" id="ARBA00023136"/>
    </source>
</evidence>
<dbReference type="GO" id="GO:0009791">
    <property type="term" value="P:post-embryonic development"/>
    <property type="evidence" value="ECO:0007669"/>
    <property type="project" value="UniProtKB-ARBA"/>
</dbReference>
<gene>
    <name evidence="10" type="ORF">ACMD2_13059</name>
</gene>
<evidence type="ECO:0000256" key="4">
    <source>
        <dbReference type="ARBA" id="ARBA00022729"/>
    </source>
</evidence>
<dbReference type="InterPro" id="IPR001611">
    <property type="entry name" value="Leu-rich_rpt"/>
</dbReference>
<dbReference type="STRING" id="4615.A0A199VG80"/>
<evidence type="ECO:0000256" key="3">
    <source>
        <dbReference type="ARBA" id="ARBA00022692"/>
    </source>
</evidence>
<keyword evidence="4" id="KW-0732">Signal</keyword>